<sequence>MRRTPPTAPKALKRRADAIRKAATIDPAYANETCWVLGCKRPPLAATTEGMGKYCRSHRHHLRRHGHTTIGSYTARHLTPYRRAAFEWIVKNASELFVKTALARIEGLLDSAGPVVEAHDIRTLSPAVKARAVFARIKRRKIDPKVLLGASLGVEAAFADEADPPHTSGPDKFREYPRVQMGKVLNTLGGGITKRWERSSAPDKPFRIEAFQPSHGLVLRRLGEALEEASELVTQHHLSGVFEMKRALEAMTTKTGKPKTSWKERPYPPEFVIQGRHATVIKVDDGPPNPLRKPKSVEVKETPAGEKLVIHRY</sequence>
<dbReference type="OrthoDB" id="7852523at2"/>
<dbReference type="Proteomes" id="UP000236286">
    <property type="component" value="Unassembled WGS sequence"/>
</dbReference>
<evidence type="ECO:0000313" key="1">
    <source>
        <dbReference type="EMBL" id="PNG24529.1"/>
    </source>
</evidence>
<dbReference type="EMBL" id="PDZR01000030">
    <property type="protein sequence ID" value="PNG24529.1"/>
    <property type="molecule type" value="Genomic_DNA"/>
</dbReference>
<reference evidence="1 2" key="1">
    <citation type="submission" date="2017-10" db="EMBL/GenBank/DDBJ databases">
        <title>Genome announcement of Methylocella silvestris TVC from permafrost.</title>
        <authorList>
            <person name="Wang J."/>
            <person name="Geng K."/>
            <person name="Ul-Haque F."/>
            <person name="Crombie A.T."/>
            <person name="Street L.E."/>
            <person name="Wookey P.A."/>
            <person name="Murrell J.C."/>
            <person name="Pratscher J."/>
        </authorList>
    </citation>
    <scope>NUCLEOTIDE SEQUENCE [LARGE SCALE GENOMIC DNA]</scope>
    <source>
        <strain evidence="1 2">TVC</strain>
    </source>
</reference>
<organism evidence="1 2">
    <name type="scientific">Methylocella silvestris</name>
    <dbReference type="NCBI Taxonomy" id="199596"/>
    <lineage>
        <taxon>Bacteria</taxon>
        <taxon>Pseudomonadati</taxon>
        <taxon>Pseudomonadota</taxon>
        <taxon>Alphaproteobacteria</taxon>
        <taxon>Hyphomicrobiales</taxon>
        <taxon>Beijerinckiaceae</taxon>
        <taxon>Methylocella</taxon>
    </lineage>
</organism>
<protein>
    <submittedName>
        <fullName evidence="1">Uncharacterized protein</fullName>
    </submittedName>
</protein>
<gene>
    <name evidence="1" type="ORF">CR492_18375</name>
</gene>
<accession>A0A2J7TCP6</accession>
<dbReference type="RefSeq" id="WP_102845181.1">
    <property type="nucleotide sequence ID" value="NZ_PDZR01000030.1"/>
</dbReference>
<name>A0A2J7TCP6_METSI</name>
<comment type="caution">
    <text evidence="1">The sequence shown here is derived from an EMBL/GenBank/DDBJ whole genome shotgun (WGS) entry which is preliminary data.</text>
</comment>
<dbReference type="AlphaFoldDB" id="A0A2J7TCP6"/>
<proteinExistence type="predicted"/>
<evidence type="ECO:0000313" key="2">
    <source>
        <dbReference type="Proteomes" id="UP000236286"/>
    </source>
</evidence>